<feature type="chain" id="PRO_5018314380" description="Lipoprotein" evidence="1">
    <location>
        <begin position="22"/>
        <end position="187"/>
    </location>
</feature>
<dbReference type="Proteomes" id="UP000281738">
    <property type="component" value="Unassembled WGS sequence"/>
</dbReference>
<dbReference type="EMBL" id="RKHO01000001">
    <property type="protein sequence ID" value="ROR91614.1"/>
    <property type="molecule type" value="Genomic_DNA"/>
</dbReference>
<comment type="caution">
    <text evidence="2">The sequence shown here is derived from an EMBL/GenBank/DDBJ whole genome shotgun (WGS) entry which is preliminary data.</text>
</comment>
<reference evidence="2 3" key="1">
    <citation type="submission" date="2018-11" db="EMBL/GenBank/DDBJ databases">
        <title>Sequencing the genomes of 1000 actinobacteria strains.</title>
        <authorList>
            <person name="Klenk H.-P."/>
        </authorList>
    </citation>
    <scope>NUCLEOTIDE SEQUENCE [LARGE SCALE GENOMIC DNA]</scope>
    <source>
        <strain evidence="2 3">DSM 12652</strain>
    </source>
</reference>
<evidence type="ECO:0000256" key="1">
    <source>
        <dbReference type="SAM" id="SignalP"/>
    </source>
</evidence>
<keyword evidence="3" id="KW-1185">Reference proteome</keyword>
<accession>A0A3N2CWP6</accession>
<sequence length="187" mass="20182">MRTRLLGLLAVLPLAACGATAGPDLGLDPRAERLDQQQYEQLRAAVDRVADDAFAAAGTAVDGRVRAYQLVTVRCAARPRTVGSLTVVGELTYAEPDDTVTDRAIDAAWRDLGLERDAQGRAGAFARTDLPEDLPGELQADVGARASRDEPGSRQRVRQLFASSPCVDLRDVEVPDEDRGDLDDQLR</sequence>
<proteinExistence type="predicted"/>
<evidence type="ECO:0000313" key="2">
    <source>
        <dbReference type="EMBL" id="ROR91614.1"/>
    </source>
</evidence>
<evidence type="ECO:0008006" key="4">
    <source>
        <dbReference type="Google" id="ProtNLM"/>
    </source>
</evidence>
<gene>
    <name evidence="2" type="ORF">EDD33_2484</name>
</gene>
<name>A0A3N2CWP6_9ACTN</name>
<dbReference type="AlphaFoldDB" id="A0A3N2CWP6"/>
<organism evidence="2 3">
    <name type="scientific">Nocardioides aurantiacus</name>
    <dbReference type="NCBI Taxonomy" id="86796"/>
    <lineage>
        <taxon>Bacteria</taxon>
        <taxon>Bacillati</taxon>
        <taxon>Actinomycetota</taxon>
        <taxon>Actinomycetes</taxon>
        <taxon>Propionibacteriales</taxon>
        <taxon>Nocardioidaceae</taxon>
        <taxon>Nocardioides</taxon>
    </lineage>
</organism>
<protein>
    <recommendedName>
        <fullName evidence="4">Lipoprotein</fullName>
    </recommendedName>
</protein>
<feature type="signal peptide" evidence="1">
    <location>
        <begin position="1"/>
        <end position="21"/>
    </location>
</feature>
<evidence type="ECO:0000313" key="3">
    <source>
        <dbReference type="Proteomes" id="UP000281738"/>
    </source>
</evidence>
<keyword evidence="1" id="KW-0732">Signal</keyword>
<dbReference type="RefSeq" id="WP_170169802.1">
    <property type="nucleotide sequence ID" value="NZ_RKHO01000001.1"/>
</dbReference>